<keyword evidence="2" id="KW-1185">Reference proteome</keyword>
<proteinExistence type="predicted"/>
<evidence type="ECO:0000313" key="1">
    <source>
        <dbReference type="EMBL" id="OAE34957.1"/>
    </source>
</evidence>
<dbReference type="EMBL" id="LVLJ01000294">
    <property type="protein sequence ID" value="OAE34957.1"/>
    <property type="molecule type" value="Genomic_DNA"/>
</dbReference>
<name>A0A176WPB0_MARPO</name>
<protein>
    <submittedName>
        <fullName evidence="1">Uncharacterized protein</fullName>
    </submittedName>
</protein>
<reference evidence="1" key="1">
    <citation type="submission" date="2016-03" db="EMBL/GenBank/DDBJ databases">
        <title>Mechanisms controlling the formation of the plant cell surface in tip-growing cells are functionally conserved among land plants.</title>
        <authorList>
            <person name="Honkanen S."/>
            <person name="Jones V.A."/>
            <person name="Morieri G."/>
            <person name="Champion C."/>
            <person name="Hetherington A.J."/>
            <person name="Kelly S."/>
            <person name="Saint-Marcoux D."/>
            <person name="Proust H."/>
            <person name="Prescott H."/>
            <person name="Dolan L."/>
        </authorList>
    </citation>
    <scope>NUCLEOTIDE SEQUENCE [LARGE SCALE GENOMIC DNA]</scope>
    <source>
        <tissue evidence="1">Whole gametophyte</tissue>
    </source>
</reference>
<accession>A0A176WPB0</accession>
<comment type="caution">
    <text evidence="1">The sequence shown here is derived from an EMBL/GenBank/DDBJ whole genome shotgun (WGS) entry which is preliminary data.</text>
</comment>
<dbReference type="AlphaFoldDB" id="A0A176WPB0"/>
<gene>
    <name evidence="1" type="ORF">AXG93_593s1130</name>
</gene>
<sequence length="295" mass="33454">MFSSSVALHRETAYNPHHKNRYNRKGYSVCEGVMGWNAAWRKEGSSHPFTAKVDLASEWIRELTMGIWMSIHQADSIAYQLLAEGPIPNCSHHEILRAEYRNSLFSILMIQPVATFYDRACHWLPVSPPDRSPGERKTEPPFSGTNLLSVCLSLHVCLGKLFDTPPTSSVNNCNGKTIMHIKYIMIPSASKLMTAHDSSEHLHVMVISPRSSVKHFCCLWNLRSLRAGLQLLVVQITEGGSQGHKEWFPRRLLRVKVLDHSFQGQSTCYTSRWLEDITLMITSFKGSLFRTLEGV</sequence>
<organism evidence="1 2">
    <name type="scientific">Marchantia polymorpha subsp. ruderalis</name>
    <dbReference type="NCBI Taxonomy" id="1480154"/>
    <lineage>
        <taxon>Eukaryota</taxon>
        <taxon>Viridiplantae</taxon>
        <taxon>Streptophyta</taxon>
        <taxon>Embryophyta</taxon>
        <taxon>Marchantiophyta</taxon>
        <taxon>Marchantiopsida</taxon>
        <taxon>Marchantiidae</taxon>
        <taxon>Marchantiales</taxon>
        <taxon>Marchantiaceae</taxon>
        <taxon>Marchantia</taxon>
    </lineage>
</organism>
<evidence type="ECO:0000313" key="2">
    <source>
        <dbReference type="Proteomes" id="UP000077202"/>
    </source>
</evidence>
<dbReference type="Proteomes" id="UP000077202">
    <property type="component" value="Unassembled WGS sequence"/>
</dbReference>